<comment type="caution">
    <text evidence="11">The sequence shown here is derived from an EMBL/GenBank/DDBJ whole genome shotgun (WGS) entry which is preliminary data.</text>
</comment>
<keyword evidence="7" id="KW-0067">ATP-binding</keyword>
<reference evidence="11 12" key="1">
    <citation type="submission" date="2022-06" db="EMBL/GenBank/DDBJ databases">
        <authorList>
            <person name="So Y."/>
        </authorList>
    </citation>
    <scope>NUCLEOTIDE SEQUENCE [LARGE SCALE GENOMIC DNA]</scope>
    <source>
        <strain evidence="11 12">STR3</strain>
    </source>
</reference>
<dbReference type="Gene3D" id="3.30.565.10">
    <property type="entry name" value="Histidine kinase-like ATPase, C-terminal domain"/>
    <property type="match status" value="1"/>
</dbReference>
<evidence type="ECO:0000256" key="7">
    <source>
        <dbReference type="ARBA" id="ARBA00022840"/>
    </source>
</evidence>
<evidence type="ECO:0000256" key="3">
    <source>
        <dbReference type="ARBA" id="ARBA00022553"/>
    </source>
</evidence>
<evidence type="ECO:0000256" key="2">
    <source>
        <dbReference type="ARBA" id="ARBA00012438"/>
    </source>
</evidence>
<feature type="transmembrane region" description="Helical" evidence="9">
    <location>
        <begin position="112"/>
        <end position="141"/>
    </location>
</feature>
<evidence type="ECO:0000256" key="4">
    <source>
        <dbReference type="ARBA" id="ARBA00022679"/>
    </source>
</evidence>
<comment type="catalytic activity">
    <reaction evidence="1">
        <text>ATP + protein L-histidine = ADP + protein N-phospho-L-histidine.</text>
        <dbReference type="EC" id="2.7.13.3"/>
    </reaction>
</comment>
<feature type="transmembrane region" description="Helical" evidence="9">
    <location>
        <begin position="26"/>
        <end position="49"/>
    </location>
</feature>
<evidence type="ECO:0000313" key="11">
    <source>
        <dbReference type="EMBL" id="MCP3423243.1"/>
    </source>
</evidence>
<accession>A0ABT1KZQ0</accession>
<dbReference type="Pfam" id="PF07730">
    <property type="entry name" value="HisKA_3"/>
    <property type="match status" value="1"/>
</dbReference>
<evidence type="ECO:0000256" key="6">
    <source>
        <dbReference type="ARBA" id="ARBA00022777"/>
    </source>
</evidence>
<evidence type="ECO:0000256" key="9">
    <source>
        <dbReference type="SAM" id="Phobius"/>
    </source>
</evidence>
<keyword evidence="6 11" id="KW-0418">Kinase</keyword>
<keyword evidence="9" id="KW-0812">Transmembrane</keyword>
<keyword evidence="3" id="KW-0597">Phosphoprotein</keyword>
<dbReference type="EC" id="2.7.13.3" evidence="2"/>
<dbReference type="RefSeq" id="WP_254182437.1">
    <property type="nucleotide sequence ID" value="NZ_JANARS010000006.1"/>
</dbReference>
<evidence type="ECO:0000256" key="8">
    <source>
        <dbReference type="ARBA" id="ARBA00023012"/>
    </source>
</evidence>
<proteinExistence type="predicted"/>
<evidence type="ECO:0000256" key="5">
    <source>
        <dbReference type="ARBA" id="ARBA00022741"/>
    </source>
</evidence>
<evidence type="ECO:0000256" key="1">
    <source>
        <dbReference type="ARBA" id="ARBA00000085"/>
    </source>
</evidence>
<dbReference type="GO" id="GO:0016301">
    <property type="term" value="F:kinase activity"/>
    <property type="evidence" value="ECO:0007669"/>
    <property type="project" value="UniProtKB-KW"/>
</dbReference>
<keyword evidence="8" id="KW-0902">Two-component regulatory system</keyword>
<organism evidence="11 12">
    <name type="scientific">Nocardioides pinisoli</name>
    <dbReference type="NCBI Taxonomy" id="2950279"/>
    <lineage>
        <taxon>Bacteria</taxon>
        <taxon>Bacillati</taxon>
        <taxon>Actinomycetota</taxon>
        <taxon>Actinomycetes</taxon>
        <taxon>Propionibacteriales</taxon>
        <taxon>Nocardioidaceae</taxon>
        <taxon>Nocardioides</taxon>
    </lineage>
</organism>
<dbReference type="PANTHER" id="PTHR24421:SF10">
    <property type="entry name" value="NITRATE_NITRITE SENSOR PROTEIN NARQ"/>
    <property type="match status" value="1"/>
</dbReference>
<keyword evidence="5" id="KW-0547">Nucleotide-binding</keyword>
<dbReference type="Proteomes" id="UP001204524">
    <property type="component" value="Unassembled WGS sequence"/>
</dbReference>
<feature type="domain" description="Signal transduction histidine kinase subgroup 3 dimerisation and phosphoacceptor" evidence="10">
    <location>
        <begin position="223"/>
        <end position="287"/>
    </location>
</feature>
<keyword evidence="12" id="KW-1185">Reference proteome</keyword>
<name>A0ABT1KZQ0_9ACTN</name>
<dbReference type="Gene3D" id="1.20.5.1930">
    <property type="match status" value="1"/>
</dbReference>
<keyword evidence="9" id="KW-1133">Transmembrane helix</keyword>
<dbReference type="InterPro" id="IPR050482">
    <property type="entry name" value="Sensor_HK_TwoCompSys"/>
</dbReference>
<keyword evidence="9" id="KW-0472">Membrane</keyword>
<feature type="transmembrane region" description="Helical" evidence="9">
    <location>
        <begin position="61"/>
        <end position="82"/>
    </location>
</feature>
<dbReference type="EMBL" id="JANARS010000006">
    <property type="protein sequence ID" value="MCP3423243.1"/>
    <property type="molecule type" value="Genomic_DNA"/>
</dbReference>
<dbReference type="InterPro" id="IPR011712">
    <property type="entry name" value="Sig_transdc_His_kin_sub3_dim/P"/>
</dbReference>
<keyword evidence="4" id="KW-0808">Transferase</keyword>
<gene>
    <name evidence="11" type="ORF">NCI01_15680</name>
</gene>
<evidence type="ECO:0000259" key="10">
    <source>
        <dbReference type="Pfam" id="PF07730"/>
    </source>
</evidence>
<protein>
    <recommendedName>
        <fullName evidence="2">histidine kinase</fullName>
        <ecNumber evidence="2">2.7.13.3</ecNumber>
    </recommendedName>
</protein>
<evidence type="ECO:0000313" key="12">
    <source>
        <dbReference type="Proteomes" id="UP001204524"/>
    </source>
</evidence>
<dbReference type="InterPro" id="IPR036890">
    <property type="entry name" value="HATPase_C_sf"/>
</dbReference>
<dbReference type="SUPFAM" id="SSF55874">
    <property type="entry name" value="ATPase domain of HSP90 chaperone/DNA topoisomerase II/histidine kinase"/>
    <property type="match status" value="1"/>
</dbReference>
<sequence length="424" mass="45221">MQPNTSPPVTGWSSPRNGLSTRGRGVALTWLATAAVIVCIEVVVLGIWAPVAVPASPGVSWRQVAFVLAGLTWLSSSALLLWSYRRASRGEEEVEERRGVPARVLGRRAIPVLACIAASTVFVAVSGMLLMGGAVLAQTAALLKESSGARRRLSLAVAAILGVLWLIDSALATGSTGAGASAEATTYALLLPVTSAFSLWWWDIVEQLDHARVAEGRLAATQERLRLANDVHDLQGHHLQVIALQLELAERLLTRDPDAALHQVRAARSSVDHARQGTRDLATRFRGVPLADELANAADLLRAAGIRVDLSVAHQAGQAPVDVLGPVIRETTTNMLKHSGGAWATLSLRRSGDNWTYTACNDVAQPRPSGCHERTGNGLQGIGERVRAVGGHVAVDRSPSQFMVSATVPRTDARPFDHQREGDR</sequence>
<dbReference type="PANTHER" id="PTHR24421">
    <property type="entry name" value="NITRATE/NITRITE SENSOR PROTEIN NARX-RELATED"/>
    <property type="match status" value="1"/>
</dbReference>